<name>A0A8H7C3D7_AGABI</name>
<evidence type="ECO:0000313" key="10">
    <source>
        <dbReference type="Proteomes" id="UP000629468"/>
    </source>
</evidence>
<dbReference type="GO" id="GO:0005524">
    <property type="term" value="F:ATP binding"/>
    <property type="evidence" value="ECO:0007669"/>
    <property type="project" value="UniProtKB-KW"/>
</dbReference>
<comment type="similarity">
    <text evidence="1">Belongs to the helicase family. RecQ subfamily.</text>
</comment>
<gene>
    <name evidence="9" type="ORF">Agabi119p4_10707</name>
</gene>
<feature type="domain" description="Helicase C-terminal" evidence="8">
    <location>
        <begin position="244"/>
        <end position="408"/>
    </location>
</feature>
<feature type="domain" description="Helicase ATP-binding" evidence="7">
    <location>
        <begin position="40"/>
        <end position="215"/>
    </location>
</feature>
<dbReference type="GO" id="GO:0005737">
    <property type="term" value="C:cytoplasm"/>
    <property type="evidence" value="ECO:0007669"/>
    <property type="project" value="TreeGrafter"/>
</dbReference>
<dbReference type="InterPro" id="IPR011545">
    <property type="entry name" value="DEAD/DEAH_box_helicase_dom"/>
</dbReference>
<dbReference type="PANTHER" id="PTHR13710:SF154">
    <property type="entry name" value="RECQ HELICASE, PUTATIVE (AFU_ORTHOLOGUE AFUA_6G14720)-RELATED"/>
    <property type="match status" value="1"/>
</dbReference>
<comment type="catalytic activity">
    <reaction evidence="4">
        <text>Couples ATP hydrolysis with the unwinding of duplex DNA by translocating in the 3'-5' direction.</text>
        <dbReference type="EC" id="5.6.2.4"/>
    </reaction>
</comment>
<evidence type="ECO:0000313" key="9">
    <source>
        <dbReference type="EMBL" id="KAF7761298.1"/>
    </source>
</evidence>
<keyword evidence="2" id="KW-0547">Nucleotide-binding</keyword>
<dbReference type="InterPro" id="IPR014001">
    <property type="entry name" value="Helicase_ATP-bd"/>
</dbReference>
<accession>A0A8H7C3D7</accession>
<dbReference type="GO" id="GO:0000724">
    <property type="term" value="P:double-strand break repair via homologous recombination"/>
    <property type="evidence" value="ECO:0007669"/>
    <property type="project" value="TreeGrafter"/>
</dbReference>
<dbReference type="InterPro" id="IPR001650">
    <property type="entry name" value="Helicase_C-like"/>
</dbReference>
<dbReference type="GO" id="GO:0043138">
    <property type="term" value="F:3'-5' DNA helicase activity"/>
    <property type="evidence" value="ECO:0007669"/>
    <property type="project" value="UniProtKB-EC"/>
</dbReference>
<dbReference type="EC" id="5.6.2.4" evidence="5"/>
<evidence type="ECO:0000259" key="7">
    <source>
        <dbReference type="PROSITE" id="PS51192"/>
    </source>
</evidence>
<evidence type="ECO:0000256" key="6">
    <source>
        <dbReference type="SAM" id="MobiDB-lite"/>
    </source>
</evidence>
<dbReference type="Pfam" id="PF00271">
    <property type="entry name" value="Helicase_C"/>
    <property type="match status" value="1"/>
</dbReference>
<evidence type="ECO:0000259" key="8">
    <source>
        <dbReference type="PROSITE" id="PS51194"/>
    </source>
</evidence>
<dbReference type="PANTHER" id="PTHR13710">
    <property type="entry name" value="DNA HELICASE RECQ FAMILY MEMBER"/>
    <property type="match status" value="1"/>
</dbReference>
<sequence length="482" mass="54252">MPAASSPAAFLPAHWTTERIMDLVQRRLNKRPCWYQIEAAKAFYAGQDVIGCAPTGAGKTLSFWIPVLMAQEDGLEKILFVVSPLNVLAKQNVGVLNETGVSAIAVSAENATVTTFKDIEKGKYSVIVTNPEILMTSDELRDLWKASSFTSRILGLIFDEGHCIAQWGKFRKHYLAVGVIRYIIGDLIPFYVASATLPPPLISEIRQLLHLRPQKTTQILCSNDRPDIALMVRVLNRPSSSYEDLAFLIPRNWNESMESPKKFLVFFDNIKEAEGAKEFFHQRLLKEYYSKIFWFHSTMSQEFRDRKVEDFRAGNLWGLFCTDAFGLGMDVGDVEVVVQYKATCDLNTLWQRFGRAARASTVQGVGIILVEKKDTSDGRKKNSVGSKQGTDDLQKGRQQRQRRCNDLPQVSTAHGSIMDVDMTWESTQPLMPSQATWACERQEQYARPEVAPEDLTNTKKGKAPGVLPGTAMDDYINLLLRP</sequence>
<dbReference type="Proteomes" id="UP000629468">
    <property type="component" value="Unassembled WGS sequence"/>
</dbReference>
<comment type="caution">
    <text evidence="9">The sequence shown here is derived from an EMBL/GenBank/DDBJ whole genome shotgun (WGS) entry which is preliminary data.</text>
</comment>
<evidence type="ECO:0000256" key="4">
    <source>
        <dbReference type="ARBA" id="ARBA00034617"/>
    </source>
</evidence>
<organism evidence="9 10">
    <name type="scientific">Agaricus bisporus var. burnettii</name>
    <dbReference type="NCBI Taxonomy" id="192524"/>
    <lineage>
        <taxon>Eukaryota</taxon>
        <taxon>Fungi</taxon>
        <taxon>Dikarya</taxon>
        <taxon>Basidiomycota</taxon>
        <taxon>Agaricomycotina</taxon>
        <taxon>Agaricomycetes</taxon>
        <taxon>Agaricomycetidae</taxon>
        <taxon>Agaricales</taxon>
        <taxon>Agaricineae</taxon>
        <taxon>Agaricaceae</taxon>
        <taxon>Agaricus</taxon>
    </lineage>
</organism>
<dbReference type="GO" id="GO:0005694">
    <property type="term" value="C:chromosome"/>
    <property type="evidence" value="ECO:0007669"/>
    <property type="project" value="TreeGrafter"/>
</dbReference>
<feature type="region of interest" description="Disordered" evidence="6">
    <location>
        <begin position="377"/>
        <end position="410"/>
    </location>
</feature>
<evidence type="ECO:0000256" key="3">
    <source>
        <dbReference type="ARBA" id="ARBA00022840"/>
    </source>
</evidence>
<evidence type="ECO:0000256" key="2">
    <source>
        <dbReference type="ARBA" id="ARBA00022741"/>
    </source>
</evidence>
<proteinExistence type="inferred from homology"/>
<dbReference type="PROSITE" id="PS51192">
    <property type="entry name" value="HELICASE_ATP_BIND_1"/>
    <property type="match status" value="1"/>
</dbReference>
<dbReference type="SMART" id="SM00487">
    <property type="entry name" value="DEXDc"/>
    <property type="match status" value="1"/>
</dbReference>
<dbReference type="GO" id="GO:0003676">
    <property type="term" value="F:nucleic acid binding"/>
    <property type="evidence" value="ECO:0007669"/>
    <property type="project" value="InterPro"/>
</dbReference>
<evidence type="ECO:0000256" key="1">
    <source>
        <dbReference type="ARBA" id="ARBA00005446"/>
    </source>
</evidence>
<protein>
    <recommendedName>
        <fullName evidence="5">DNA 3'-5' helicase</fullName>
        <ecNumber evidence="5">5.6.2.4</ecNumber>
    </recommendedName>
</protein>
<dbReference type="PROSITE" id="PS51194">
    <property type="entry name" value="HELICASE_CTER"/>
    <property type="match status" value="1"/>
</dbReference>
<dbReference type="SUPFAM" id="SSF52540">
    <property type="entry name" value="P-loop containing nucleoside triphosphate hydrolases"/>
    <property type="match status" value="1"/>
</dbReference>
<dbReference type="GO" id="GO:0009378">
    <property type="term" value="F:four-way junction helicase activity"/>
    <property type="evidence" value="ECO:0007669"/>
    <property type="project" value="TreeGrafter"/>
</dbReference>
<keyword evidence="3" id="KW-0067">ATP-binding</keyword>
<dbReference type="SMART" id="SM00490">
    <property type="entry name" value="HELICc"/>
    <property type="match status" value="1"/>
</dbReference>
<dbReference type="Gene3D" id="3.40.50.300">
    <property type="entry name" value="P-loop containing nucleotide triphosphate hydrolases"/>
    <property type="match status" value="2"/>
</dbReference>
<reference evidence="9 10" key="1">
    <citation type="journal article" name="Sci. Rep.">
        <title>Telomere-to-telomere assembled and centromere annotated genomes of the two main subspecies of the button mushroom Agaricus bisporus reveal especially polymorphic chromosome ends.</title>
        <authorList>
            <person name="Sonnenberg A.S.M."/>
            <person name="Sedaghat-Telgerd N."/>
            <person name="Lavrijssen B."/>
            <person name="Ohm R.A."/>
            <person name="Hendrickx P.M."/>
            <person name="Scholtmeijer K."/>
            <person name="Baars J.J.P."/>
            <person name="van Peer A."/>
        </authorList>
    </citation>
    <scope>NUCLEOTIDE SEQUENCE [LARGE SCALE GENOMIC DNA]</scope>
    <source>
        <strain evidence="9 10">H119_p4</strain>
    </source>
</reference>
<evidence type="ECO:0000256" key="5">
    <source>
        <dbReference type="ARBA" id="ARBA00034808"/>
    </source>
</evidence>
<dbReference type="EMBL" id="JABXXO010000014">
    <property type="protein sequence ID" value="KAF7761298.1"/>
    <property type="molecule type" value="Genomic_DNA"/>
</dbReference>
<dbReference type="Pfam" id="PF00270">
    <property type="entry name" value="DEAD"/>
    <property type="match status" value="1"/>
</dbReference>
<dbReference type="AlphaFoldDB" id="A0A8H7C3D7"/>
<dbReference type="InterPro" id="IPR027417">
    <property type="entry name" value="P-loop_NTPase"/>
</dbReference>